<reference evidence="5 6" key="1">
    <citation type="submission" date="2018-10" db="EMBL/GenBank/DDBJ databases">
        <title>Histidinibacterium lentulum gen. nov., sp. nov., a marine bacterium from the culture broth of Picochlorum sp. 122.</title>
        <authorList>
            <person name="Wang G."/>
        </authorList>
    </citation>
    <scope>NUCLEOTIDE SEQUENCE [LARGE SCALE GENOMIC DNA]</scope>
    <source>
        <strain evidence="5 6">B17</strain>
    </source>
</reference>
<keyword evidence="6" id="KW-1185">Reference proteome</keyword>
<sequence>MSDGKGRRVLLLINSLEGGGAEKVMAQIAAGLTGMLPPGQVRLAMLDDLPAAWPLPEGVDLVRLDCRGSFRRSIRETRRLVAEWRPDVVLSFLTRANCAAILACRRAGATCVVSERVNTTTHLGAGPRGRVLRAVVARLYPRADAVVAVSRGVARELRRAYGVTEARLRVIPNPVETGVLEARAAEAPAIRLPDRFLVSVGRLVPNKGGEILLRAFAASGFPGALLMLGDGPERGRLMALARDLGISDRVHLPGYLQNPHAVVARAEAWVSASRSEGFPNAMVEAMALGLPVIATDCRSGPREILAPEGAAEAGLLVPVDDVAALSAAIDGLGDADRRRDLSGRARRRVQDFRPDAVIAAYAEVLGV</sequence>
<dbReference type="InterPro" id="IPR001296">
    <property type="entry name" value="Glyco_trans_1"/>
</dbReference>
<evidence type="ECO:0000313" key="6">
    <source>
        <dbReference type="Proteomes" id="UP000268016"/>
    </source>
</evidence>
<dbReference type="Pfam" id="PF13439">
    <property type="entry name" value="Glyco_transf_4"/>
    <property type="match status" value="1"/>
</dbReference>
<feature type="domain" description="Glycosyltransferase subfamily 4-like N-terminal" evidence="4">
    <location>
        <begin position="66"/>
        <end position="177"/>
    </location>
</feature>
<dbReference type="PANTHER" id="PTHR12526:SF510">
    <property type="entry name" value="D-INOSITOL 3-PHOSPHATE GLYCOSYLTRANSFERASE"/>
    <property type="match status" value="1"/>
</dbReference>
<dbReference type="EMBL" id="RDRB01000010">
    <property type="protein sequence ID" value="ROT97994.1"/>
    <property type="molecule type" value="Genomic_DNA"/>
</dbReference>
<dbReference type="InterPro" id="IPR028098">
    <property type="entry name" value="Glyco_trans_4-like_N"/>
</dbReference>
<dbReference type="OrthoDB" id="9790710at2"/>
<dbReference type="GO" id="GO:0016757">
    <property type="term" value="F:glycosyltransferase activity"/>
    <property type="evidence" value="ECO:0007669"/>
    <property type="project" value="UniProtKB-KW"/>
</dbReference>
<dbReference type="PANTHER" id="PTHR12526">
    <property type="entry name" value="GLYCOSYLTRANSFERASE"/>
    <property type="match status" value="1"/>
</dbReference>
<dbReference type="Proteomes" id="UP000268016">
    <property type="component" value="Unassembled WGS sequence"/>
</dbReference>
<evidence type="ECO:0000259" key="3">
    <source>
        <dbReference type="Pfam" id="PF00534"/>
    </source>
</evidence>
<accession>A0A3N2QS40</accession>
<comment type="caution">
    <text evidence="5">The sequence shown here is derived from an EMBL/GenBank/DDBJ whole genome shotgun (WGS) entry which is preliminary data.</text>
</comment>
<dbReference type="AlphaFoldDB" id="A0A3N2QS40"/>
<dbReference type="RefSeq" id="WP_123643532.1">
    <property type="nucleotide sequence ID" value="NZ_ML119090.1"/>
</dbReference>
<evidence type="ECO:0000259" key="4">
    <source>
        <dbReference type="Pfam" id="PF13439"/>
    </source>
</evidence>
<dbReference type="Pfam" id="PF00534">
    <property type="entry name" value="Glycos_transf_1"/>
    <property type="match status" value="1"/>
</dbReference>
<dbReference type="Gene3D" id="3.40.50.2000">
    <property type="entry name" value="Glycogen Phosphorylase B"/>
    <property type="match status" value="2"/>
</dbReference>
<evidence type="ECO:0000313" key="5">
    <source>
        <dbReference type="EMBL" id="ROT97994.1"/>
    </source>
</evidence>
<evidence type="ECO:0000256" key="2">
    <source>
        <dbReference type="ARBA" id="ARBA00022679"/>
    </source>
</evidence>
<dbReference type="SUPFAM" id="SSF53756">
    <property type="entry name" value="UDP-Glycosyltransferase/glycogen phosphorylase"/>
    <property type="match status" value="1"/>
</dbReference>
<evidence type="ECO:0000256" key="1">
    <source>
        <dbReference type="ARBA" id="ARBA00022676"/>
    </source>
</evidence>
<organism evidence="5 6">
    <name type="scientific">Histidinibacterium lentulum</name>
    <dbReference type="NCBI Taxonomy" id="2480588"/>
    <lineage>
        <taxon>Bacteria</taxon>
        <taxon>Pseudomonadati</taxon>
        <taxon>Pseudomonadota</taxon>
        <taxon>Alphaproteobacteria</taxon>
        <taxon>Rhodobacterales</taxon>
        <taxon>Paracoccaceae</taxon>
        <taxon>Histidinibacterium</taxon>
    </lineage>
</organism>
<proteinExistence type="predicted"/>
<dbReference type="CDD" id="cd03811">
    <property type="entry name" value="GT4_GT28_WabH-like"/>
    <property type="match status" value="1"/>
</dbReference>
<gene>
    <name evidence="5" type="ORF">EAT49_17110</name>
</gene>
<keyword evidence="2 5" id="KW-0808">Transferase</keyword>
<feature type="domain" description="Glycosyl transferase family 1" evidence="3">
    <location>
        <begin position="188"/>
        <end position="346"/>
    </location>
</feature>
<keyword evidence="1" id="KW-0328">Glycosyltransferase</keyword>
<protein>
    <submittedName>
        <fullName evidence="5">Glycosyltransferase</fullName>
    </submittedName>
</protein>
<name>A0A3N2QS40_9RHOB</name>